<proteinExistence type="predicted"/>
<dbReference type="Gene3D" id="3.40.50.300">
    <property type="entry name" value="P-loop containing nucleotide triphosphate hydrolases"/>
    <property type="match status" value="1"/>
</dbReference>
<evidence type="ECO:0000313" key="3">
    <source>
        <dbReference type="EMBL" id="AVR87530.1"/>
    </source>
</evidence>
<keyword evidence="4" id="KW-1185">Reference proteome</keyword>
<dbReference type="KEGG" id="tak:Tharo_0587"/>
<name>A0A2R4BJM9_THAAR</name>
<feature type="coiled-coil region" evidence="1">
    <location>
        <begin position="86"/>
        <end position="281"/>
    </location>
</feature>
<sequence length="804" mass="91601">MSSNGFKFLRAGIEVAKHNKGNKAPVAQNANTAQSAVASAWQKATAGIGSLASLVQGDASAVALPELEKDQISELDKVEPEKKIELERLLADISDVAKRLRDLHEDAQKRTEDLVRKEEAFSRRSDENKRRTEEIHKLDEELKQRQVEIKKSESSLADKERELEKRELDARSGFAAQNVAALSDLKKEIVELESKKTEIQFGILQAEQKARDDESARASELMEREAEIANKERALQQQQRRLDAEWKELERERVQIREDALREASQETARLTDARLRAEARLEKVYRDWTLTEQKLEQFREFSEALAGRSAREILDELAAQKRRVTQLENQIANSQDDQLQFENEALRKLRDEQKAQLDEVHLDLADAKAQLHRLRLGVSDKENLEREKRALEKNNQILSARLNDLGKTVDDLTQSKQSEKPFPQMAWMDSASPADWIKDRKAKELSLPEQNVPDLKKFSVELQHRIAQAEEGATLHFRLEDIQLLIAGLAMSQLHIFQGISGTGKTSLAKAFAKAVGGHCTDIAVQAGWRDRDDLLGHYNAFEKRFYERDCLQGLYRAQTAAYKDRCNIILLDEMNLSRPEQYFAEFLSALEKNDTRDRLISLSESQLPNAPALLVEGRRIRVPHNVWFVGTANHDETTNEFADKTYDRAHVMTLPRHEAGFKVEPKPKASFSYGSLMERFDAAVTQNAEEVSELLAELTTGPLTSLLQDRFDLGWGNRLERQAMRFVPVYMAAGGRKEDALDHLLASRVFRRGKVTGRYDATVDDLAAIEQALTTVWRGWKSEPRRSLALLAEDRRRKERGA</sequence>
<dbReference type="InterPro" id="IPR011704">
    <property type="entry name" value="ATPase_dyneun-rel_AAA"/>
</dbReference>
<dbReference type="GO" id="GO:0005524">
    <property type="term" value="F:ATP binding"/>
    <property type="evidence" value="ECO:0007669"/>
    <property type="project" value="InterPro"/>
</dbReference>
<evidence type="ECO:0000256" key="1">
    <source>
        <dbReference type="SAM" id="Coils"/>
    </source>
</evidence>
<dbReference type="Pfam" id="PF07728">
    <property type="entry name" value="AAA_5"/>
    <property type="match status" value="1"/>
</dbReference>
<feature type="coiled-coil region" evidence="1">
    <location>
        <begin position="311"/>
        <end position="409"/>
    </location>
</feature>
<keyword evidence="1" id="KW-0175">Coiled coil</keyword>
<organism evidence="3 4">
    <name type="scientific">Thauera aromatica K172</name>
    <dbReference type="NCBI Taxonomy" id="44139"/>
    <lineage>
        <taxon>Bacteria</taxon>
        <taxon>Pseudomonadati</taxon>
        <taxon>Pseudomonadota</taxon>
        <taxon>Betaproteobacteria</taxon>
        <taxon>Rhodocyclales</taxon>
        <taxon>Zoogloeaceae</taxon>
        <taxon>Thauera</taxon>
    </lineage>
</organism>
<dbReference type="Proteomes" id="UP000241885">
    <property type="component" value="Chromosome"/>
</dbReference>
<protein>
    <submittedName>
        <fullName evidence="3">5-methylcytosine-specific restriction related enzyme</fullName>
    </submittedName>
</protein>
<dbReference type="SUPFAM" id="SSF52540">
    <property type="entry name" value="P-loop containing nucleoside triphosphate hydrolases"/>
    <property type="match status" value="1"/>
</dbReference>
<accession>A0A2R4BJM9</accession>
<reference evidence="3 4" key="1">
    <citation type="submission" date="2018-03" db="EMBL/GenBank/DDBJ databases">
        <title>Complete genome sequence of Thauera aromatica, a model organism for studying aromatic compound degradation under denitrifying conditions.</title>
        <authorList>
            <person name="Lo H.-Y."/>
            <person name="Goris T."/>
            <person name="Boll M."/>
            <person name="Mueller J.A."/>
        </authorList>
    </citation>
    <scope>NUCLEOTIDE SEQUENCE [LARGE SCALE GENOMIC DNA]</scope>
    <source>
        <strain evidence="3 4">K172</strain>
    </source>
</reference>
<evidence type="ECO:0000313" key="4">
    <source>
        <dbReference type="Proteomes" id="UP000241885"/>
    </source>
</evidence>
<gene>
    <name evidence="3" type="ORF">Tharo_0587</name>
</gene>
<dbReference type="GO" id="GO:0016887">
    <property type="term" value="F:ATP hydrolysis activity"/>
    <property type="evidence" value="ECO:0007669"/>
    <property type="project" value="InterPro"/>
</dbReference>
<feature type="domain" description="ATPase dynein-related AAA" evidence="2">
    <location>
        <begin position="497"/>
        <end position="650"/>
    </location>
</feature>
<evidence type="ECO:0000259" key="2">
    <source>
        <dbReference type="Pfam" id="PF07728"/>
    </source>
</evidence>
<dbReference type="AlphaFoldDB" id="A0A2R4BJM9"/>
<dbReference type="InterPro" id="IPR027417">
    <property type="entry name" value="P-loop_NTPase"/>
</dbReference>
<dbReference type="EMBL" id="CP028339">
    <property type="protein sequence ID" value="AVR87530.1"/>
    <property type="molecule type" value="Genomic_DNA"/>
</dbReference>